<evidence type="ECO:0000313" key="2">
    <source>
        <dbReference type="EMBL" id="VEN57741.1"/>
    </source>
</evidence>
<dbReference type="AlphaFoldDB" id="A0A653DDX1"/>
<dbReference type="Proteomes" id="UP000410492">
    <property type="component" value="Unassembled WGS sequence"/>
</dbReference>
<sequence length="35" mass="3880">MSISISGLLLVLTLNFQVAAHNFSYAEVLILFKIL</sequence>
<reference evidence="2 3" key="1">
    <citation type="submission" date="2019-01" db="EMBL/GenBank/DDBJ databases">
        <authorList>
            <person name="Sayadi A."/>
        </authorList>
    </citation>
    <scope>NUCLEOTIDE SEQUENCE [LARGE SCALE GENOMIC DNA]</scope>
</reference>
<dbReference type="EMBL" id="CAACVG010011279">
    <property type="protein sequence ID" value="VEN57741.1"/>
    <property type="molecule type" value="Genomic_DNA"/>
</dbReference>
<organism evidence="2 3">
    <name type="scientific">Callosobruchus maculatus</name>
    <name type="common">Southern cowpea weevil</name>
    <name type="synonym">Pulse bruchid</name>
    <dbReference type="NCBI Taxonomy" id="64391"/>
    <lineage>
        <taxon>Eukaryota</taxon>
        <taxon>Metazoa</taxon>
        <taxon>Ecdysozoa</taxon>
        <taxon>Arthropoda</taxon>
        <taxon>Hexapoda</taxon>
        <taxon>Insecta</taxon>
        <taxon>Pterygota</taxon>
        <taxon>Neoptera</taxon>
        <taxon>Endopterygota</taxon>
        <taxon>Coleoptera</taxon>
        <taxon>Polyphaga</taxon>
        <taxon>Cucujiformia</taxon>
        <taxon>Chrysomeloidea</taxon>
        <taxon>Chrysomelidae</taxon>
        <taxon>Bruchinae</taxon>
        <taxon>Bruchini</taxon>
        <taxon>Callosobruchus</taxon>
    </lineage>
</organism>
<feature type="non-terminal residue" evidence="2">
    <location>
        <position position="35"/>
    </location>
</feature>
<evidence type="ECO:0008006" key="4">
    <source>
        <dbReference type="Google" id="ProtNLM"/>
    </source>
</evidence>
<proteinExistence type="predicted"/>
<name>A0A653DDX1_CALMS</name>
<protein>
    <recommendedName>
        <fullName evidence="4">NADH dehydrogenase subunit 4L</fullName>
    </recommendedName>
</protein>
<gene>
    <name evidence="2" type="ORF">CALMAC_LOCUS16296</name>
</gene>
<keyword evidence="3" id="KW-1185">Reference proteome</keyword>
<accession>A0A653DDX1</accession>
<feature type="chain" id="PRO_5024792679" description="NADH dehydrogenase subunit 4L" evidence="1">
    <location>
        <begin position="21"/>
        <end position="35"/>
    </location>
</feature>
<feature type="signal peptide" evidence="1">
    <location>
        <begin position="1"/>
        <end position="20"/>
    </location>
</feature>
<evidence type="ECO:0000256" key="1">
    <source>
        <dbReference type="SAM" id="SignalP"/>
    </source>
</evidence>
<keyword evidence="1" id="KW-0732">Signal</keyword>
<evidence type="ECO:0000313" key="3">
    <source>
        <dbReference type="Proteomes" id="UP000410492"/>
    </source>
</evidence>